<protein>
    <recommendedName>
        <fullName evidence="3">DUF1934 domain-containing protein</fullName>
    </recommendedName>
</protein>
<dbReference type="Proteomes" id="UP001179842">
    <property type="component" value="Chromosome"/>
</dbReference>
<gene>
    <name evidence="1" type="ORF">QEG99_00135</name>
</gene>
<reference evidence="1" key="1">
    <citation type="submission" date="2023-04" db="EMBL/GenBank/DDBJ databases">
        <title>Completed genome of Mycoplasma lagogenitalium type strain 12MS.</title>
        <authorList>
            <person name="Spergser J."/>
        </authorList>
    </citation>
    <scope>NUCLEOTIDE SEQUENCE</scope>
    <source>
        <strain evidence="1">12MS</strain>
    </source>
</reference>
<proteinExistence type="predicted"/>
<dbReference type="RefSeq" id="WP_280101984.1">
    <property type="nucleotide sequence ID" value="NZ_CP122979.1"/>
</dbReference>
<organism evidence="1 2">
    <name type="scientific">Mesomycoplasma lagogenitalium</name>
    <dbReference type="NCBI Taxonomy" id="171286"/>
    <lineage>
        <taxon>Bacteria</taxon>
        <taxon>Bacillati</taxon>
        <taxon>Mycoplasmatota</taxon>
        <taxon>Mycoplasmoidales</taxon>
        <taxon>Metamycoplasmataceae</taxon>
        <taxon>Mesomycoplasma</taxon>
    </lineage>
</organism>
<name>A0ABY8LTX1_9BACT</name>
<dbReference type="EMBL" id="CP122979">
    <property type="protein sequence ID" value="WGI36683.1"/>
    <property type="molecule type" value="Genomic_DNA"/>
</dbReference>
<keyword evidence="2" id="KW-1185">Reference proteome</keyword>
<dbReference type="InterPro" id="IPR012674">
    <property type="entry name" value="Calycin"/>
</dbReference>
<dbReference type="Gene3D" id="2.40.128.20">
    <property type="match status" value="1"/>
</dbReference>
<accession>A0ABY8LTX1</accession>
<sequence>MKIKFKSTMIKDNENKVIEFISPLERDKWEEFDAYIFKDPNTNIQIRIEVSEDKVNIFQSHATVNLELNTKMSCPFQTEYGELDFIYLLKSLKRENNYITFDYELYSADEKYISSFKIELFLTLV</sequence>
<dbReference type="SUPFAM" id="SSF50814">
    <property type="entry name" value="Lipocalins"/>
    <property type="match status" value="1"/>
</dbReference>
<evidence type="ECO:0000313" key="1">
    <source>
        <dbReference type="EMBL" id="WGI36683.1"/>
    </source>
</evidence>
<evidence type="ECO:0008006" key="3">
    <source>
        <dbReference type="Google" id="ProtNLM"/>
    </source>
</evidence>
<evidence type="ECO:0000313" key="2">
    <source>
        <dbReference type="Proteomes" id="UP001179842"/>
    </source>
</evidence>